<keyword evidence="5" id="KW-1133">Transmembrane helix</keyword>
<name>A0A0D1KR86_BACIU</name>
<sequence>MKQLSKTRTALLLAFLVIMWGVNWPLSKAALAYSPPLLFAGIRTLIGGLLLVIVALPRIHKLRLKETWPIYLVSALLNITLFYGLQTIGLNYLPAGLFSAIVFFQPVLMGVFSWLWLGESMFVMKVIGLILGFAGVAVISAAGFGGHISVIGVLLALGSAVSWALGTVYMKKTGSRVDSIWMVALQLTIGSVFLLISGFWTESFSAIQWTAPFITSLLFISVFVIALGWLVFFTLVGSGEASKVASYTFLIPLISIVASSIFLHEPLTLSLLAGLLLIVTSICLVNTKSKAQKAAAIGINEKAAQ</sequence>
<protein>
    <submittedName>
        <fullName evidence="8">Transporter, eama family</fullName>
    </submittedName>
</protein>
<comment type="caution">
    <text evidence="8">The sequence shown here is derived from an EMBL/GenBank/DDBJ whole genome shotgun (WGS) entry which is preliminary data.</text>
</comment>
<dbReference type="InterPro" id="IPR037185">
    <property type="entry name" value="EmrE-like"/>
</dbReference>
<dbReference type="InterPro" id="IPR050638">
    <property type="entry name" value="AA-Vitamin_Transporters"/>
</dbReference>
<proteinExistence type="inferred from homology"/>
<dbReference type="EMBL" id="JXBC01000013">
    <property type="protein sequence ID" value="KIU05676.1"/>
    <property type="molecule type" value="Genomic_DNA"/>
</dbReference>
<reference evidence="8 9" key="1">
    <citation type="submission" date="2014-12" db="EMBL/GenBank/DDBJ databases">
        <title>Comparative genome analysis of Bacillus coagulans HM-08, Clostridium butyricum HM-68, Bacillus subtilis HM-66 and Bacillus licheniformis BL-09.</title>
        <authorList>
            <person name="Zhang H."/>
        </authorList>
    </citation>
    <scope>NUCLEOTIDE SEQUENCE [LARGE SCALE GENOMIC DNA]</scope>
    <source>
        <strain evidence="8 9">HM-66</strain>
    </source>
</reference>
<feature type="domain" description="EamA" evidence="7">
    <location>
        <begin position="10"/>
        <end position="140"/>
    </location>
</feature>
<dbReference type="RefSeq" id="WP_003228315.1">
    <property type="nucleotide sequence ID" value="NZ_BDCV01000003.1"/>
</dbReference>
<evidence type="ECO:0000256" key="1">
    <source>
        <dbReference type="ARBA" id="ARBA00004651"/>
    </source>
</evidence>
<evidence type="ECO:0000256" key="6">
    <source>
        <dbReference type="ARBA" id="ARBA00023136"/>
    </source>
</evidence>
<keyword evidence="6" id="KW-0472">Membrane</keyword>
<comment type="similarity">
    <text evidence="2">Belongs to the EamA transporter family.</text>
</comment>
<comment type="subcellular location">
    <subcellularLocation>
        <location evidence="1">Cell membrane</location>
        <topology evidence="1">Multi-pass membrane protein</topology>
    </subcellularLocation>
</comment>
<keyword evidence="4" id="KW-0812">Transmembrane</keyword>
<keyword evidence="3" id="KW-1003">Cell membrane</keyword>
<accession>A0A0D1KR86</accession>
<dbReference type="PANTHER" id="PTHR32322:SF18">
    <property type="entry name" value="S-ADENOSYLMETHIONINE_S-ADENOSYLHOMOCYSTEINE TRANSPORTER"/>
    <property type="match status" value="1"/>
</dbReference>
<dbReference type="InterPro" id="IPR000620">
    <property type="entry name" value="EamA_dom"/>
</dbReference>
<evidence type="ECO:0000256" key="4">
    <source>
        <dbReference type="ARBA" id="ARBA00022692"/>
    </source>
</evidence>
<dbReference type="PANTHER" id="PTHR32322">
    <property type="entry name" value="INNER MEMBRANE TRANSPORTER"/>
    <property type="match status" value="1"/>
</dbReference>
<dbReference type="Pfam" id="PF00892">
    <property type="entry name" value="EamA"/>
    <property type="match status" value="2"/>
</dbReference>
<evidence type="ECO:0000256" key="3">
    <source>
        <dbReference type="ARBA" id="ARBA00022475"/>
    </source>
</evidence>
<dbReference type="GO" id="GO:0005886">
    <property type="term" value="C:plasma membrane"/>
    <property type="evidence" value="ECO:0007669"/>
    <property type="project" value="UniProtKB-SubCell"/>
</dbReference>
<feature type="domain" description="EamA" evidence="7">
    <location>
        <begin position="151"/>
        <end position="286"/>
    </location>
</feature>
<evidence type="ECO:0000313" key="9">
    <source>
        <dbReference type="Proteomes" id="UP000032247"/>
    </source>
</evidence>
<gene>
    <name evidence="8" type="ORF">SC09_contig4orf00547</name>
</gene>
<dbReference type="STRING" id="483913.AN935_17110"/>
<dbReference type="PATRIC" id="fig|1423.134.peg.1925"/>
<evidence type="ECO:0000313" key="8">
    <source>
        <dbReference type="EMBL" id="KIU05676.1"/>
    </source>
</evidence>
<organism evidence="8 9">
    <name type="scientific">Bacillus subtilis</name>
    <dbReference type="NCBI Taxonomy" id="1423"/>
    <lineage>
        <taxon>Bacteria</taxon>
        <taxon>Bacillati</taxon>
        <taxon>Bacillota</taxon>
        <taxon>Bacilli</taxon>
        <taxon>Bacillales</taxon>
        <taxon>Bacillaceae</taxon>
        <taxon>Bacillus</taxon>
    </lineage>
</organism>
<evidence type="ECO:0000256" key="2">
    <source>
        <dbReference type="ARBA" id="ARBA00007362"/>
    </source>
</evidence>
<dbReference type="AlphaFoldDB" id="A0A0D1KR86"/>
<dbReference type="SUPFAM" id="SSF103481">
    <property type="entry name" value="Multidrug resistance efflux transporter EmrE"/>
    <property type="match status" value="2"/>
</dbReference>
<evidence type="ECO:0000259" key="7">
    <source>
        <dbReference type="Pfam" id="PF00892"/>
    </source>
</evidence>
<dbReference type="Proteomes" id="UP000032247">
    <property type="component" value="Unassembled WGS sequence"/>
</dbReference>
<evidence type="ECO:0000256" key="5">
    <source>
        <dbReference type="ARBA" id="ARBA00022989"/>
    </source>
</evidence>